<comment type="caution">
    <text evidence="1">The sequence shown here is derived from an EMBL/GenBank/DDBJ whole genome shotgun (WGS) entry which is preliminary data.</text>
</comment>
<organism evidence="1 2">
    <name type="scientific">Liparis tanakae</name>
    <name type="common">Tanaka's snailfish</name>
    <dbReference type="NCBI Taxonomy" id="230148"/>
    <lineage>
        <taxon>Eukaryota</taxon>
        <taxon>Metazoa</taxon>
        <taxon>Chordata</taxon>
        <taxon>Craniata</taxon>
        <taxon>Vertebrata</taxon>
        <taxon>Euteleostomi</taxon>
        <taxon>Actinopterygii</taxon>
        <taxon>Neopterygii</taxon>
        <taxon>Teleostei</taxon>
        <taxon>Neoteleostei</taxon>
        <taxon>Acanthomorphata</taxon>
        <taxon>Eupercaria</taxon>
        <taxon>Perciformes</taxon>
        <taxon>Cottioidei</taxon>
        <taxon>Cottales</taxon>
        <taxon>Liparidae</taxon>
        <taxon>Liparis</taxon>
    </lineage>
</organism>
<dbReference type="EMBL" id="SRLO01000009">
    <property type="protein sequence ID" value="TNN87694.1"/>
    <property type="molecule type" value="Genomic_DNA"/>
</dbReference>
<keyword evidence="2" id="KW-1185">Reference proteome</keyword>
<reference evidence="1 2" key="1">
    <citation type="submission" date="2019-03" db="EMBL/GenBank/DDBJ databases">
        <title>First draft genome of Liparis tanakae, snailfish: a comprehensive survey of snailfish specific genes.</title>
        <authorList>
            <person name="Kim W."/>
            <person name="Song I."/>
            <person name="Jeong J.-H."/>
            <person name="Kim D."/>
            <person name="Kim S."/>
            <person name="Ryu S."/>
            <person name="Song J.Y."/>
            <person name="Lee S.K."/>
        </authorList>
    </citation>
    <scope>NUCLEOTIDE SEQUENCE [LARGE SCALE GENOMIC DNA]</scope>
    <source>
        <tissue evidence="1">Muscle</tissue>
    </source>
</reference>
<proteinExistence type="predicted"/>
<dbReference type="AlphaFoldDB" id="A0A4Z2JCZ8"/>
<gene>
    <name evidence="1" type="ORF">EYF80_002041</name>
</gene>
<evidence type="ECO:0000313" key="1">
    <source>
        <dbReference type="EMBL" id="TNN87694.1"/>
    </source>
</evidence>
<accession>A0A4Z2JCZ8</accession>
<sequence length="172" mass="18904">MKTDIVQWSLKRVAIVEGFMKTWRPWTRRLPVVESCGIIGGEGEMKEIGEKNVPAKKPQMSVEAASMTEHLQRLRYFSGCDCFNTLHFCPQKLPPGAAQTNRALTGLLSLQPTEGSGGPAAHGPLHTARCTRPAAHGPLHDVNMEHGAAQKLEETDIKLKESILDVDLPDNK</sequence>
<protein>
    <submittedName>
        <fullName evidence="1">Uncharacterized protein</fullName>
    </submittedName>
</protein>
<name>A0A4Z2JCZ8_9TELE</name>
<evidence type="ECO:0000313" key="2">
    <source>
        <dbReference type="Proteomes" id="UP000314294"/>
    </source>
</evidence>
<dbReference type="Proteomes" id="UP000314294">
    <property type="component" value="Unassembled WGS sequence"/>
</dbReference>